<evidence type="ECO:0000256" key="2">
    <source>
        <dbReference type="ARBA" id="ARBA00008335"/>
    </source>
</evidence>
<feature type="transmembrane region" description="Helical" evidence="8">
    <location>
        <begin position="34"/>
        <end position="54"/>
    </location>
</feature>
<dbReference type="RefSeq" id="WP_090349608.1">
    <property type="nucleotide sequence ID" value="NZ_LT629751.1"/>
</dbReference>
<sequence>MNSLVASHAQAGSAPDAAPSHIEKGTAAFRRTNWALFAGGFATFALLYCVQPMLPVLSAAFALSAAESSLALSISTITLAIGLLLTGPLSDAVGRKPVMVAALCSAALCTLLTPLMPNWHALLLMRALVGLSLSGLVAVAMSYLSEEIYPQHLGLAMGLYISGNALGGMSGRLVSGVLVDFFSWQAAVGLLGGLALLAALLFWRLLPDSRHFRPTPLSFANLAEGLRLHFGDRGLPWLFLEAFLLMGGFVTLFNYIGYRLLEAPYGLSMSWVGLLSVVYLSGTYSSTQAGALADRLGRHRVFWPAILVMLAGLLLTLFAPLGLILAGMLLFAFGFFAAHSLASSWVGRRALQARGQASSLYLFSYYLGSSIAGTAGGFFWQHGGWTGVGLFIAALLVVALLVALHLSRLPPKQPQT</sequence>
<keyword evidence="4" id="KW-1003">Cell membrane</keyword>
<dbReference type="PANTHER" id="PTHR43271:SF1">
    <property type="entry name" value="INNER MEMBRANE TRANSPORT PROTEIN YNFM"/>
    <property type="match status" value="1"/>
</dbReference>
<keyword evidence="11" id="KW-1185">Reference proteome</keyword>
<feature type="transmembrane region" description="Helical" evidence="8">
    <location>
        <begin position="60"/>
        <end position="86"/>
    </location>
</feature>
<feature type="transmembrane region" description="Helical" evidence="8">
    <location>
        <begin position="98"/>
        <end position="117"/>
    </location>
</feature>
<dbReference type="SUPFAM" id="SSF103473">
    <property type="entry name" value="MFS general substrate transporter"/>
    <property type="match status" value="1"/>
</dbReference>
<dbReference type="AlphaFoldDB" id="A0A1H1VX34"/>
<comment type="similarity">
    <text evidence="2">Belongs to the major facilitator superfamily.</text>
</comment>
<dbReference type="Proteomes" id="UP000243359">
    <property type="component" value="Chromosome I"/>
</dbReference>
<dbReference type="InterPro" id="IPR011701">
    <property type="entry name" value="MFS"/>
</dbReference>
<feature type="transmembrane region" description="Helical" evidence="8">
    <location>
        <begin position="156"/>
        <end position="175"/>
    </location>
</feature>
<dbReference type="EMBL" id="LT629751">
    <property type="protein sequence ID" value="SDS89548.1"/>
    <property type="molecule type" value="Genomic_DNA"/>
</dbReference>
<feature type="transmembrane region" description="Helical" evidence="8">
    <location>
        <begin position="325"/>
        <end position="347"/>
    </location>
</feature>
<keyword evidence="5 8" id="KW-0812">Transmembrane</keyword>
<keyword evidence="3" id="KW-0813">Transport</keyword>
<gene>
    <name evidence="10" type="ORF">SAMN05216221_2910</name>
</gene>
<dbReference type="GO" id="GO:0005886">
    <property type="term" value="C:plasma membrane"/>
    <property type="evidence" value="ECO:0007669"/>
    <property type="project" value="UniProtKB-SubCell"/>
</dbReference>
<organism evidence="10 11">
    <name type="scientific">Pseudomonas oryzae</name>
    <dbReference type="NCBI Taxonomy" id="1392877"/>
    <lineage>
        <taxon>Bacteria</taxon>
        <taxon>Pseudomonadati</taxon>
        <taxon>Pseudomonadota</taxon>
        <taxon>Gammaproteobacteria</taxon>
        <taxon>Pseudomonadales</taxon>
        <taxon>Pseudomonadaceae</taxon>
        <taxon>Pseudomonas</taxon>
    </lineage>
</organism>
<dbReference type="InterPro" id="IPR020846">
    <property type="entry name" value="MFS_dom"/>
</dbReference>
<name>A0A1H1VX34_9PSED</name>
<feature type="domain" description="Major facilitator superfamily (MFS) profile" evidence="9">
    <location>
        <begin position="28"/>
        <end position="411"/>
    </location>
</feature>
<evidence type="ECO:0000256" key="1">
    <source>
        <dbReference type="ARBA" id="ARBA00004651"/>
    </source>
</evidence>
<evidence type="ECO:0000256" key="8">
    <source>
        <dbReference type="SAM" id="Phobius"/>
    </source>
</evidence>
<evidence type="ECO:0000313" key="10">
    <source>
        <dbReference type="EMBL" id="SDS89548.1"/>
    </source>
</evidence>
<dbReference type="CDD" id="cd17324">
    <property type="entry name" value="MFS_NepI_like"/>
    <property type="match status" value="1"/>
</dbReference>
<feature type="transmembrane region" description="Helical" evidence="8">
    <location>
        <begin position="386"/>
        <end position="406"/>
    </location>
</feature>
<evidence type="ECO:0000256" key="3">
    <source>
        <dbReference type="ARBA" id="ARBA00022448"/>
    </source>
</evidence>
<dbReference type="PROSITE" id="PS00216">
    <property type="entry name" value="SUGAR_TRANSPORT_1"/>
    <property type="match status" value="1"/>
</dbReference>
<dbReference type="Gene3D" id="1.20.1250.20">
    <property type="entry name" value="MFS general substrate transporter like domains"/>
    <property type="match status" value="1"/>
</dbReference>
<feature type="transmembrane region" description="Helical" evidence="8">
    <location>
        <begin position="359"/>
        <end position="380"/>
    </location>
</feature>
<dbReference type="PANTHER" id="PTHR43271">
    <property type="entry name" value="BLL2771 PROTEIN"/>
    <property type="match status" value="1"/>
</dbReference>
<keyword evidence="7 8" id="KW-0472">Membrane</keyword>
<evidence type="ECO:0000256" key="7">
    <source>
        <dbReference type="ARBA" id="ARBA00023136"/>
    </source>
</evidence>
<evidence type="ECO:0000313" key="11">
    <source>
        <dbReference type="Proteomes" id="UP000243359"/>
    </source>
</evidence>
<evidence type="ECO:0000256" key="5">
    <source>
        <dbReference type="ARBA" id="ARBA00022692"/>
    </source>
</evidence>
<dbReference type="InterPro" id="IPR036259">
    <property type="entry name" value="MFS_trans_sf"/>
</dbReference>
<protein>
    <submittedName>
        <fullName evidence="10">MFS transporter, YNFM family, putative membrane transport protein</fullName>
    </submittedName>
</protein>
<keyword evidence="6 8" id="KW-1133">Transmembrane helix</keyword>
<dbReference type="Pfam" id="PF07690">
    <property type="entry name" value="MFS_1"/>
    <property type="match status" value="1"/>
</dbReference>
<feature type="transmembrane region" description="Helical" evidence="8">
    <location>
        <begin position="181"/>
        <end position="203"/>
    </location>
</feature>
<dbReference type="OrthoDB" id="63984at2"/>
<feature type="transmembrane region" description="Helical" evidence="8">
    <location>
        <begin position="301"/>
        <end position="319"/>
    </location>
</feature>
<evidence type="ECO:0000256" key="4">
    <source>
        <dbReference type="ARBA" id="ARBA00022475"/>
    </source>
</evidence>
<dbReference type="PROSITE" id="PS50850">
    <property type="entry name" value="MFS"/>
    <property type="match status" value="1"/>
</dbReference>
<reference evidence="11" key="1">
    <citation type="submission" date="2016-10" db="EMBL/GenBank/DDBJ databases">
        <authorList>
            <person name="Varghese N."/>
            <person name="Submissions S."/>
        </authorList>
    </citation>
    <scope>NUCLEOTIDE SEQUENCE [LARGE SCALE GENOMIC DNA]</scope>
    <source>
        <strain evidence="11">KCTC 32247</strain>
    </source>
</reference>
<dbReference type="STRING" id="1392877.SAMN05216221_2910"/>
<proteinExistence type="inferred from homology"/>
<feature type="transmembrane region" description="Helical" evidence="8">
    <location>
        <begin position="237"/>
        <end position="257"/>
    </location>
</feature>
<evidence type="ECO:0000256" key="6">
    <source>
        <dbReference type="ARBA" id="ARBA00022989"/>
    </source>
</evidence>
<feature type="transmembrane region" description="Helical" evidence="8">
    <location>
        <begin position="123"/>
        <end position="144"/>
    </location>
</feature>
<dbReference type="GO" id="GO:0022857">
    <property type="term" value="F:transmembrane transporter activity"/>
    <property type="evidence" value="ECO:0007669"/>
    <property type="project" value="InterPro"/>
</dbReference>
<evidence type="ECO:0000259" key="9">
    <source>
        <dbReference type="PROSITE" id="PS50850"/>
    </source>
</evidence>
<comment type="subcellular location">
    <subcellularLocation>
        <location evidence="1">Cell membrane</location>
        <topology evidence="1">Multi-pass membrane protein</topology>
    </subcellularLocation>
</comment>
<dbReference type="InterPro" id="IPR005829">
    <property type="entry name" value="Sugar_transporter_CS"/>
</dbReference>
<accession>A0A1H1VX34</accession>